<dbReference type="FunCoup" id="A0A1D3D1V6">
    <property type="interactions" value="323"/>
</dbReference>
<proteinExistence type="inferred from homology"/>
<organism evidence="2 3">
    <name type="scientific">Cyclospora cayetanensis</name>
    <dbReference type="NCBI Taxonomy" id="88456"/>
    <lineage>
        <taxon>Eukaryota</taxon>
        <taxon>Sar</taxon>
        <taxon>Alveolata</taxon>
        <taxon>Apicomplexa</taxon>
        <taxon>Conoidasida</taxon>
        <taxon>Coccidia</taxon>
        <taxon>Eucoccidiorida</taxon>
        <taxon>Eimeriorina</taxon>
        <taxon>Eimeriidae</taxon>
        <taxon>Cyclospora</taxon>
    </lineage>
</organism>
<name>A0A1D3D1V6_9EIME</name>
<dbReference type="PANTHER" id="PTHR12373:SF0">
    <property type="entry name" value="ENHANCER OF RUDIMENTARY HOMOLOG"/>
    <property type="match status" value="1"/>
</dbReference>
<keyword evidence="3" id="KW-1185">Reference proteome</keyword>
<gene>
    <name evidence="2" type="ORF">cyc_01242</name>
</gene>
<dbReference type="InterPro" id="IPR035912">
    <property type="entry name" value="EHR_sf"/>
</dbReference>
<dbReference type="InParanoid" id="A0A1D3D1V6"/>
<dbReference type="SUPFAM" id="SSF143875">
    <property type="entry name" value="ERH-like"/>
    <property type="match status" value="2"/>
</dbReference>
<accession>A0A1D3D1V6</accession>
<sequence>MERRPYIWMSISRSFSFDSTSGHHQGEELEACQVDLGNSIQIHQHHEAHHTERFPADPYVPLSCCAPPTPIRWTDSKECFGPSLSEQEATPPAVSDRHLIPLFTMPHTILLVQFSDRRESRTYLEYDSVGDAMDGVCQLYEQGLKASNPQLRHITYDVGDLFGYLDSVKDLCALVGLSEGEGGGEAFGLEYQGPERNLHVSLHVGHHVSMCRHDSEMNAYTPHNKAWIKDQVFKHLKRQAQA</sequence>
<dbReference type="PANTHER" id="PTHR12373">
    <property type="entry name" value="ENHANCER OF RUDIMENTARY ERH"/>
    <property type="match status" value="1"/>
</dbReference>
<comment type="caution">
    <text evidence="2">The sequence shown here is derived from an EMBL/GenBank/DDBJ whole genome shotgun (WGS) entry which is preliminary data.</text>
</comment>
<dbReference type="VEuPathDB" id="ToxoDB:cyc_01242"/>
<protein>
    <submittedName>
        <fullName evidence="2">Rudimentary enhancer</fullName>
    </submittedName>
</protein>
<dbReference type="Gene3D" id="3.30.2260.10">
    <property type="entry name" value="Enhancer of rudimentary"/>
    <property type="match status" value="1"/>
</dbReference>
<dbReference type="InterPro" id="IPR000781">
    <property type="entry name" value="ERH"/>
</dbReference>
<comment type="similarity">
    <text evidence="1">Belongs to the E(R) family.</text>
</comment>
<dbReference type="AlphaFoldDB" id="A0A1D3D1V6"/>
<reference evidence="2 3" key="1">
    <citation type="journal article" date="2016" name="BMC Genomics">
        <title>Comparative genomics reveals Cyclospora cayetanensis possesses coccidia-like metabolism and invasion components but unique surface antigens.</title>
        <authorList>
            <person name="Liu S."/>
            <person name="Wang L."/>
            <person name="Zheng H."/>
            <person name="Xu Z."/>
            <person name="Roellig D.M."/>
            <person name="Li N."/>
            <person name="Frace M.A."/>
            <person name="Tang K."/>
            <person name="Arrowood M.J."/>
            <person name="Moss D.M."/>
            <person name="Zhang L."/>
            <person name="Feng Y."/>
            <person name="Xiao L."/>
        </authorList>
    </citation>
    <scope>NUCLEOTIDE SEQUENCE [LARGE SCALE GENOMIC DNA]</scope>
    <source>
        <strain evidence="2 3">CHN_HEN01</strain>
    </source>
</reference>
<dbReference type="Proteomes" id="UP000095192">
    <property type="component" value="Unassembled WGS sequence"/>
</dbReference>
<evidence type="ECO:0000313" key="3">
    <source>
        <dbReference type="Proteomes" id="UP000095192"/>
    </source>
</evidence>
<dbReference type="EMBL" id="JROU02001095">
    <property type="protein sequence ID" value="OEH77430.1"/>
    <property type="molecule type" value="Genomic_DNA"/>
</dbReference>
<evidence type="ECO:0000313" key="2">
    <source>
        <dbReference type="EMBL" id="OEH77430.1"/>
    </source>
</evidence>
<evidence type="ECO:0000256" key="1">
    <source>
        <dbReference type="ARBA" id="ARBA00007491"/>
    </source>
</evidence>
<dbReference type="Pfam" id="PF01133">
    <property type="entry name" value="ER"/>
    <property type="match status" value="2"/>
</dbReference>